<proteinExistence type="predicted"/>
<organism evidence="2 3">
    <name type="scientific">Roseateles asaccharophilus</name>
    <dbReference type="NCBI Taxonomy" id="582607"/>
    <lineage>
        <taxon>Bacteria</taxon>
        <taxon>Pseudomonadati</taxon>
        <taxon>Pseudomonadota</taxon>
        <taxon>Betaproteobacteria</taxon>
        <taxon>Burkholderiales</taxon>
        <taxon>Sphaerotilaceae</taxon>
        <taxon>Roseateles</taxon>
    </lineage>
</organism>
<accession>A0ABU2A4Q3</accession>
<evidence type="ECO:0000313" key="3">
    <source>
        <dbReference type="Proteomes" id="UP001180825"/>
    </source>
</evidence>
<dbReference type="EMBL" id="JAVDXV010000002">
    <property type="protein sequence ID" value="MDR7332131.1"/>
    <property type="molecule type" value="Genomic_DNA"/>
</dbReference>
<dbReference type="InterPro" id="IPR045767">
    <property type="entry name" value="DUF6134"/>
</dbReference>
<dbReference type="Proteomes" id="UP001180825">
    <property type="component" value="Unassembled WGS sequence"/>
</dbReference>
<dbReference type="RefSeq" id="WP_310326246.1">
    <property type="nucleotide sequence ID" value="NZ_JAVDXV010000002.1"/>
</dbReference>
<keyword evidence="1" id="KW-0732">Signal</keyword>
<protein>
    <recommendedName>
        <fullName evidence="4">DUF3108 domain-containing protein</fullName>
    </recommendedName>
</protein>
<reference evidence="2 3" key="1">
    <citation type="submission" date="2023-07" db="EMBL/GenBank/DDBJ databases">
        <title>Sorghum-associated microbial communities from plants grown in Nebraska, USA.</title>
        <authorList>
            <person name="Schachtman D."/>
        </authorList>
    </citation>
    <scope>NUCLEOTIDE SEQUENCE [LARGE SCALE GENOMIC DNA]</scope>
    <source>
        <strain evidence="2 3">BE316</strain>
    </source>
</reference>
<sequence length="199" mass="22134">MAAASRLIVLLLAACGAVQAQTWDFAVALDGKPIGSHRFVVSGAEATREVHSQARFDVKLLGLTLFRYRHEAHERWQGDCLAQLKSSTDDDGKPVKADVKREPGDGCLMGFAYWHPQLHTQTRLLNPQTGLVEDARFERMPDAALAVNGREVPATRWRLTATSTTGKQNLTLWLRKTDGAWIGLDARVKGDRLLTYRLN</sequence>
<evidence type="ECO:0000313" key="2">
    <source>
        <dbReference type="EMBL" id="MDR7332131.1"/>
    </source>
</evidence>
<evidence type="ECO:0008006" key="4">
    <source>
        <dbReference type="Google" id="ProtNLM"/>
    </source>
</evidence>
<feature type="signal peptide" evidence="1">
    <location>
        <begin position="1"/>
        <end position="20"/>
    </location>
</feature>
<keyword evidence="3" id="KW-1185">Reference proteome</keyword>
<name>A0ABU2A4Q3_9BURK</name>
<evidence type="ECO:0000256" key="1">
    <source>
        <dbReference type="SAM" id="SignalP"/>
    </source>
</evidence>
<gene>
    <name evidence="2" type="ORF">J2X21_001257</name>
</gene>
<feature type="chain" id="PRO_5046667428" description="DUF3108 domain-containing protein" evidence="1">
    <location>
        <begin position="21"/>
        <end position="199"/>
    </location>
</feature>
<dbReference type="Pfam" id="PF19630">
    <property type="entry name" value="DUF6134"/>
    <property type="match status" value="1"/>
</dbReference>
<comment type="caution">
    <text evidence="2">The sequence shown here is derived from an EMBL/GenBank/DDBJ whole genome shotgun (WGS) entry which is preliminary data.</text>
</comment>